<dbReference type="GO" id="GO:0008270">
    <property type="term" value="F:zinc ion binding"/>
    <property type="evidence" value="ECO:0007669"/>
    <property type="project" value="UniProtKB-KW"/>
</dbReference>
<feature type="compositionally biased region" description="Basic and acidic residues" evidence="2">
    <location>
        <begin position="65"/>
        <end position="88"/>
    </location>
</feature>
<comment type="caution">
    <text evidence="4">The sequence shown here is derived from an EMBL/GenBank/DDBJ whole genome shotgun (WGS) entry which is preliminary data.</text>
</comment>
<dbReference type="AlphaFoldDB" id="A0A8S4MP17"/>
<organism evidence="4 5">
    <name type="scientific">Branchiostoma lanceolatum</name>
    <name type="common">Common lancelet</name>
    <name type="synonym">Amphioxus lanceolatum</name>
    <dbReference type="NCBI Taxonomy" id="7740"/>
    <lineage>
        <taxon>Eukaryota</taxon>
        <taxon>Metazoa</taxon>
        <taxon>Chordata</taxon>
        <taxon>Cephalochordata</taxon>
        <taxon>Leptocardii</taxon>
        <taxon>Amphioxiformes</taxon>
        <taxon>Branchiostomatidae</taxon>
        <taxon>Branchiostoma</taxon>
    </lineage>
</organism>
<dbReference type="SMART" id="SM00343">
    <property type="entry name" value="ZnF_C2HC"/>
    <property type="match status" value="1"/>
</dbReference>
<keyword evidence="1" id="KW-0862">Zinc</keyword>
<keyword evidence="5" id="KW-1185">Reference proteome</keyword>
<dbReference type="EMBL" id="CAKMNS010000382">
    <property type="protein sequence ID" value="CAH1277532.1"/>
    <property type="molecule type" value="Genomic_DNA"/>
</dbReference>
<keyword evidence="1" id="KW-0863">Zinc-finger</keyword>
<dbReference type="Gene3D" id="4.10.60.10">
    <property type="entry name" value="Zinc finger, CCHC-type"/>
    <property type="match status" value="1"/>
</dbReference>
<dbReference type="Pfam" id="PF00098">
    <property type="entry name" value="zf-CCHC"/>
    <property type="match status" value="1"/>
</dbReference>
<evidence type="ECO:0000256" key="1">
    <source>
        <dbReference type="PROSITE-ProRule" id="PRU00047"/>
    </source>
</evidence>
<dbReference type="Proteomes" id="UP000838412">
    <property type="component" value="Unassembled WGS sequence"/>
</dbReference>
<proteinExistence type="predicted"/>
<dbReference type="PROSITE" id="PS50158">
    <property type="entry name" value="ZF_CCHC"/>
    <property type="match status" value="1"/>
</dbReference>
<evidence type="ECO:0000313" key="5">
    <source>
        <dbReference type="Proteomes" id="UP000838412"/>
    </source>
</evidence>
<evidence type="ECO:0000256" key="2">
    <source>
        <dbReference type="SAM" id="MobiDB-lite"/>
    </source>
</evidence>
<dbReference type="OrthoDB" id="10230893at2759"/>
<feature type="region of interest" description="Disordered" evidence="2">
    <location>
        <begin position="1"/>
        <end position="175"/>
    </location>
</feature>
<evidence type="ECO:0000313" key="4">
    <source>
        <dbReference type="EMBL" id="CAH1277532.1"/>
    </source>
</evidence>
<protein>
    <submittedName>
        <fullName evidence="4">Hypp9686 protein</fullName>
    </submittedName>
</protein>
<name>A0A8S4MP17_BRALA</name>
<keyword evidence="1" id="KW-0479">Metal-binding</keyword>
<feature type="domain" description="CCHC-type" evidence="3">
    <location>
        <begin position="176"/>
        <end position="191"/>
    </location>
</feature>
<dbReference type="InterPro" id="IPR001878">
    <property type="entry name" value="Znf_CCHC"/>
</dbReference>
<accession>A0A8S4MP17</accession>
<gene>
    <name evidence="4" type="primary">Hypp9686</name>
    <name evidence="4" type="ORF">BLAG_LOCUS26296</name>
</gene>
<evidence type="ECO:0000259" key="3">
    <source>
        <dbReference type="PROSITE" id="PS50158"/>
    </source>
</evidence>
<dbReference type="InterPro" id="IPR036875">
    <property type="entry name" value="Znf_CCHC_sf"/>
</dbReference>
<dbReference type="GO" id="GO:0003676">
    <property type="term" value="F:nucleic acid binding"/>
    <property type="evidence" value="ECO:0007669"/>
    <property type="project" value="InterPro"/>
</dbReference>
<dbReference type="SUPFAM" id="SSF57756">
    <property type="entry name" value="Retrovirus zinc finger-like domains"/>
    <property type="match status" value="1"/>
</dbReference>
<sequence length="199" mass="22077">MSQPSTEVSLPKAVGVGRRRDRTIRPFRGGGKLFPTKPEPARSTDHHRVVKAAKAWGQKKKEIKRFKDIKALQPGRREDHQGNGDDQGRAALRGGGRQSAGIARGPREEPTDDPGAPPATHHHVAPGMMYHPASQQPLTPSPLGGAPRHHLSRGQPRGRPMRFSAPNPRGDGQFRRRCFNCNEAGHQERDCTLPRRRKF</sequence>
<reference evidence="4" key="1">
    <citation type="submission" date="2022-01" db="EMBL/GenBank/DDBJ databases">
        <authorList>
            <person name="Braso-Vives M."/>
        </authorList>
    </citation>
    <scope>NUCLEOTIDE SEQUENCE</scope>
</reference>